<evidence type="ECO:0000256" key="1">
    <source>
        <dbReference type="ARBA" id="ARBA00008428"/>
    </source>
</evidence>
<dbReference type="Gene3D" id="1.10.860.10">
    <property type="entry name" value="DNAb Helicase, Chain A"/>
    <property type="match status" value="1"/>
</dbReference>
<evidence type="ECO:0000256" key="11">
    <source>
        <dbReference type="ARBA" id="ARBA00048954"/>
    </source>
</evidence>
<accession>B6VZ15</accession>
<dbReference type="PROSITE" id="PS51199">
    <property type="entry name" value="SF4_HELICASE"/>
    <property type="match status" value="1"/>
</dbReference>
<dbReference type="AlphaFoldDB" id="B6VZ15"/>
<dbReference type="SUPFAM" id="SSF52540">
    <property type="entry name" value="P-loop containing nucleoside triphosphate hydrolases"/>
    <property type="match status" value="1"/>
</dbReference>
<dbReference type="GO" id="GO:0016887">
    <property type="term" value="F:ATP hydrolysis activity"/>
    <property type="evidence" value="ECO:0007669"/>
    <property type="project" value="RHEA"/>
</dbReference>
<evidence type="ECO:0000256" key="6">
    <source>
        <dbReference type="ARBA" id="ARBA00022806"/>
    </source>
</evidence>
<evidence type="ECO:0000256" key="13">
    <source>
        <dbReference type="RuleBase" id="RU362085"/>
    </source>
</evidence>
<dbReference type="Pfam" id="PF00772">
    <property type="entry name" value="DnaB"/>
    <property type="match status" value="1"/>
</dbReference>
<keyword evidence="5 13" id="KW-0378">Hydrolase</keyword>
<evidence type="ECO:0000256" key="8">
    <source>
        <dbReference type="ARBA" id="ARBA00023125"/>
    </source>
</evidence>
<comment type="function">
    <text evidence="10 13">The main replicative DNA helicase, it participates in initiation and elongation during chromosome replication. Travels ahead of the DNA replisome, separating dsDNA into templates for DNA synthesis. A processive ATP-dependent 5'-3' DNA helicase it has DNA-dependent ATPase activity.</text>
</comment>
<dbReference type="EC" id="5.6.2.3" evidence="12 13"/>
<dbReference type="PANTHER" id="PTHR30153">
    <property type="entry name" value="REPLICATIVE DNA HELICASE DNAB"/>
    <property type="match status" value="1"/>
</dbReference>
<gene>
    <name evidence="16" type="ORF">BACDOR_02535</name>
</gene>
<dbReference type="GO" id="GO:0003677">
    <property type="term" value="F:DNA binding"/>
    <property type="evidence" value="ECO:0007669"/>
    <property type="project" value="UniProtKB-UniRule"/>
</dbReference>
<keyword evidence="9" id="KW-0413">Isomerase</keyword>
<keyword evidence="6 13" id="KW-0347">Helicase</keyword>
<dbReference type="GO" id="GO:0006269">
    <property type="term" value="P:DNA replication, synthesis of primer"/>
    <property type="evidence" value="ECO:0007669"/>
    <property type="project" value="UniProtKB-UniRule"/>
</dbReference>
<dbReference type="Pfam" id="PF03796">
    <property type="entry name" value="DnaB_C"/>
    <property type="match status" value="1"/>
</dbReference>
<dbReference type="InterPro" id="IPR007692">
    <property type="entry name" value="DNA_helicase_DnaB"/>
</dbReference>
<protein>
    <recommendedName>
        <fullName evidence="12 13">Replicative DNA helicase</fullName>
        <ecNumber evidence="12 13">5.6.2.3</ecNumber>
    </recommendedName>
</protein>
<dbReference type="InterPro" id="IPR036185">
    <property type="entry name" value="DNA_heli_DnaB-like_N_sf"/>
</dbReference>
<dbReference type="GO" id="GO:1990077">
    <property type="term" value="C:primosome complex"/>
    <property type="evidence" value="ECO:0007669"/>
    <property type="project" value="UniProtKB-UniRule"/>
</dbReference>
<sequence length="538" mass="59785">MDECPTQQKVLSLPYFKQTTMAETRKMTRTPKTSKAKPVDEYGHLQPQAPELEEAVLGALMIEKDAYSLVSEILRPESFYERRHQLIYSAITSLALRQQPVDILTVAEQLRSTGELEDAGGPFYITQLSGKVASSAHIEYHARIIAQKFLARELITFTSNIQTKAFDETQDVDDLMQEAEGKLFEISQQNMKKDYTQINPVIQEAYEMLQKAAARTDGLSGLESGFHALDKMTSGWQNSDLVIIAARPAMGKTAFVLSMAKNMAVNAKIPVALFSLEMSNVQLVNRMIVNVCEIPGEKIKSGQLAPYEWGQLDYKIKELYDAPMYVDDTPSLSVFELRTKARRLVREHGVKIIIIDYLQLMNASGMSFGSRQEEVSTISRSLKGLAKELNIPIIALSQLNRGVESREGIDGKRPQLSDLRESGAIEQDADMVCFIHRPEYYKIYSDEKGNDLHGMAEIIIAKHRNGAVGDVLLRFRGEFARFQNPDDDVIVPMPGEAPGIIRSKMNGGGNSVPPPSPDAAPADNNPFGAPISEGPLPF</sequence>
<dbReference type="GO" id="GO:0005524">
    <property type="term" value="F:ATP binding"/>
    <property type="evidence" value="ECO:0007669"/>
    <property type="project" value="UniProtKB-UniRule"/>
</dbReference>
<name>B6VZ15_9BACT</name>
<dbReference type="FunFam" id="1.10.860.10:FF:000001">
    <property type="entry name" value="Replicative DNA helicase"/>
    <property type="match status" value="1"/>
</dbReference>
<feature type="domain" description="SF4 helicase" evidence="15">
    <location>
        <begin position="215"/>
        <end position="489"/>
    </location>
</feature>
<dbReference type="GO" id="GO:0043139">
    <property type="term" value="F:5'-3' DNA helicase activity"/>
    <property type="evidence" value="ECO:0007669"/>
    <property type="project" value="UniProtKB-EC"/>
</dbReference>
<comment type="similarity">
    <text evidence="1 13">Belongs to the helicase family. DnaB subfamily.</text>
</comment>
<keyword evidence="7 13" id="KW-0067">ATP-binding</keyword>
<evidence type="ECO:0000259" key="15">
    <source>
        <dbReference type="PROSITE" id="PS51199"/>
    </source>
</evidence>
<evidence type="ECO:0000313" key="17">
    <source>
        <dbReference type="Proteomes" id="UP000004849"/>
    </source>
</evidence>
<proteinExistence type="inferred from homology"/>
<evidence type="ECO:0000256" key="3">
    <source>
        <dbReference type="ARBA" id="ARBA00022705"/>
    </source>
</evidence>
<evidence type="ECO:0000256" key="14">
    <source>
        <dbReference type="SAM" id="MobiDB-lite"/>
    </source>
</evidence>
<dbReference type="GO" id="GO:0042802">
    <property type="term" value="F:identical protein binding"/>
    <property type="evidence" value="ECO:0007669"/>
    <property type="project" value="UniProtKB-ARBA"/>
</dbReference>
<evidence type="ECO:0000256" key="10">
    <source>
        <dbReference type="ARBA" id="ARBA00044932"/>
    </source>
</evidence>
<dbReference type="SUPFAM" id="SSF48024">
    <property type="entry name" value="N-terminal domain of DnaB helicase"/>
    <property type="match status" value="1"/>
</dbReference>
<reference evidence="16 17" key="2">
    <citation type="submission" date="2008-10" db="EMBL/GenBank/DDBJ databases">
        <authorList>
            <person name="Fulton L."/>
            <person name="Clifton S."/>
            <person name="Fulton B."/>
            <person name="Xu J."/>
            <person name="Minx P."/>
            <person name="Pepin K.H."/>
            <person name="Johnson M."/>
            <person name="Thiruvilangam P."/>
            <person name="Bhonagiri V."/>
            <person name="Nash W.E."/>
            <person name="Mardis E.R."/>
            <person name="Wilson R.K."/>
        </authorList>
    </citation>
    <scope>NUCLEOTIDE SEQUENCE [LARGE SCALE GENOMIC DNA]</scope>
    <source>
        <strain evidence="16 17">DSM 17855</strain>
    </source>
</reference>
<dbReference type="InterPro" id="IPR007693">
    <property type="entry name" value="DNA_helicase_DnaB-like_N"/>
</dbReference>
<dbReference type="PANTHER" id="PTHR30153:SF2">
    <property type="entry name" value="REPLICATIVE DNA HELICASE"/>
    <property type="match status" value="1"/>
</dbReference>
<comment type="catalytic activity">
    <reaction evidence="11 13">
        <text>ATP + H2O = ADP + phosphate + H(+)</text>
        <dbReference type="Rhea" id="RHEA:13065"/>
        <dbReference type="ChEBI" id="CHEBI:15377"/>
        <dbReference type="ChEBI" id="CHEBI:15378"/>
        <dbReference type="ChEBI" id="CHEBI:30616"/>
        <dbReference type="ChEBI" id="CHEBI:43474"/>
        <dbReference type="ChEBI" id="CHEBI:456216"/>
        <dbReference type="EC" id="5.6.2.3"/>
    </reaction>
</comment>
<keyword evidence="8 13" id="KW-0238">DNA-binding</keyword>
<dbReference type="InterPro" id="IPR007694">
    <property type="entry name" value="DNA_helicase_DnaB-like_C"/>
</dbReference>
<dbReference type="EMBL" id="ABWZ01000051">
    <property type="protein sequence ID" value="EEB24967.1"/>
    <property type="molecule type" value="Genomic_DNA"/>
</dbReference>
<keyword evidence="2 13" id="KW-0639">Primosome</keyword>
<dbReference type="FunFam" id="3.40.50.300:FF:000076">
    <property type="entry name" value="Replicative DNA helicase"/>
    <property type="match status" value="1"/>
</dbReference>
<reference evidence="16 17" key="1">
    <citation type="submission" date="2008-10" db="EMBL/GenBank/DDBJ databases">
        <title>Draft genome sequence of Bacteroides dorei (DSM 17855).</title>
        <authorList>
            <person name="Sudarsanam P."/>
            <person name="Ley R."/>
            <person name="Guruge J."/>
            <person name="Turnbaugh P.J."/>
            <person name="Mahowald M."/>
            <person name="Liep D."/>
            <person name="Gordon J."/>
        </authorList>
    </citation>
    <scope>NUCLEOTIDE SEQUENCE [LARGE SCALE GENOMIC DNA]</scope>
    <source>
        <strain evidence="16 17">DSM 17855</strain>
    </source>
</reference>
<dbReference type="Proteomes" id="UP000004849">
    <property type="component" value="Unassembled WGS sequence"/>
</dbReference>
<evidence type="ECO:0000256" key="9">
    <source>
        <dbReference type="ARBA" id="ARBA00023235"/>
    </source>
</evidence>
<feature type="region of interest" description="Disordered" evidence="14">
    <location>
        <begin position="502"/>
        <end position="538"/>
    </location>
</feature>
<evidence type="ECO:0000256" key="7">
    <source>
        <dbReference type="ARBA" id="ARBA00022840"/>
    </source>
</evidence>
<feature type="compositionally biased region" description="Low complexity" evidence="14">
    <location>
        <begin position="519"/>
        <end position="530"/>
    </location>
</feature>
<evidence type="ECO:0000256" key="4">
    <source>
        <dbReference type="ARBA" id="ARBA00022741"/>
    </source>
</evidence>
<dbReference type="NCBIfam" id="TIGR00665">
    <property type="entry name" value="DnaB"/>
    <property type="match status" value="1"/>
</dbReference>
<evidence type="ECO:0000256" key="12">
    <source>
        <dbReference type="NCBIfam" id="TIGR00665"/>
    </source>
</evidence>
<dbReference type="CDD" id="cd00984">
    <property type="entry name" value="DnaB_C"/>
    <property type="match status" value="1"/>
</dbReference>
<keyword evidence="3 13" id="KW-0235">DNA replication</keyword>
<dbReference type="HOGENOM" id="CLU_005373_0_0_10"/>
<keyword evidence="4 13" id="KW-0547">Nucleotide-binding</keyword>
<dbReference type="GO" id="GO:0005829">
    <property type="term" value="C:cytosol"/>
    <property type="evidence" value="ECO:0007669"/>
    <property type="project" value="TreeGrafter"/>
</dbReference>
<dbReference type="InterPro" id="IPR016136">
    <property type="entry name" value="DNA_helicase_N/primase_C"/>
</dbReference>
<dbReference type="InterPro" id="IPR027417">
    <property type="entry name" value="P-loop_NTPase"/>
</dbReference>
<evidence type="ECO:0000313" key="16">
    <source>
        <dbReference type="EMBL" id="EEB24967.1"/>
    </source>
</evidence>
<evidence type="ECO:0000256" key="2">
    <source>
        <dbReference type="ARBA" id="ARBA00022515"/>
    </source>
</evidence>
<organism evidence="16 17">
    <name type="scientific">Phocaeicola dorei DSM 17855</name>
    <dbReference type="NCBI Taxonomy" id="483217"/>
    <lineage>
        <taxon>Bacteria</taxon>
        <taxon>Pseudomonadati</taxon>
        <taxon>Bacteroidota</taxon>
        <taxon>Bacteroidia</taxon>
        <taxon>Bacteroidales</taxon>
        <taxon>Bacteroidaceae</taxon>
        <taxon>Phocaeicola</taxon>
    </lineage>
</organism>
<evidence type="ECO:0000256" key="5">
    <source>
        <dbReference type="ARBA" id="ARBA00022801"/>
    </source>
</evidence>
<dbReference type="Gene3D" id="3.40.50.300">
    <property type="entry name" value="P-loop containing nucleotide triphosphate hydrolases"/>
    <property type="match status" value="1"/>
</dbReference>